<protein>
    <submittedName>
        <fullName evidence="1">Uncharacterized protein</fullName>
    </submittedName>
</protein>
<dbReference type="Proteomes" id="UP000051952">
    <property type="component" value="Unassembled WGS sequence"/>
</dbReference>
<dbReference type="AlphaFoldDB" id="A0A0S4JBZ1"/>
<dbReference type="VEuPathDB" id="TriTrypDB:BSAL_92825"/>
<evidence type="ECO:0000313" key="2">
    <source>
        <dbReference type="Proteomes" id="UP000051952"/>
    </source>
</evidence>
<dbReference type="EMBL" id="CYKH01001286">
    <property type="protein sequence ID" value="CUG86377.1"/>
    <property type="molecule type" value="Genomic_DNA"/>
</dbReference>
<evidence type="ECO:0000313" key="1">
    <source>
        <dbReference type="EMBL" id="CUG86377.1"/>
    </source>
</evidence>
<proteinExistence type="predicted"/>
<sequence length="1047" mass="115419">MSPLCVQCSECDALILMLMSLKDWKEEPHMLIMQALVRRMAAITKDEVPTLTSWQSREICKQVRRLRGLGERYSTAAEGNTAAKNVVEALFSAASSPDGVKLRKQLVLCSKDLRPFLTSDQHALLSKFARYVVSDLESTEGKTLSLHNGTAQQKWEVLASACATFQSTDVNAATAAATSTVEMLAHVKITAENMTPIRIALLHLLSGLATVRIDASLALALQEKCIEFVEFVLSVLGVDGTDFTVRSLSTQTASYSLHIATQAAAQIPATCDDAAVHERGAVWLTLLPRLIEALCARLPEEPLLECVATTLRKIDASLRFIHLKRTPQVVVERAIIAGSLVLRMTTKSLETIPVDFRDVFHGGLLRMISKMDETSNEYEWSSIALDAKVDVTKKLVDLVFLPLRRDSSNVAHEDDGLLETMENPQDLITCASLHGNDEQFSRCVRLLSSPTCAWTQNLFDVSSNGKRSTSSVATWGATQVDRWRTLFIKCRRARTNMQGTGIAHDRADAIQRAMIRSLFGSLHQSIERCSPDFDHNNTPTSARSLQRTGKGLDIAAVEAFLTFVAHGAVPDSSCETSPFRDIFFRVPLVQALLRATAPNSNIGLLLVKLVSVSWDKNSDLRRDLLSVISRETPKGFYSSRSSSDSRGTTPIVSLPVVIESLASVCVTIGFEPSMVEMFEGPINNALVKFRNQRNARSPNIILSRHDIVQVLFKAAEAYVILAKHFRTKHARTMGELLCSTVELLISQFLANPAQYLVTAEGSRTLATRLFRFGIAITTSPLPRLSQARLHDVIIASLHIAFQRGETLCTKDEMMAHDRDQAVTWSSMMVHGARKAQFLIDLGKQPDRVRGAGTHTTSVGTISDGAKAIRFLMMYQMVVNAAISASRRHDLSCSASIIGKLSLHEALCVAQVDATLHILLEHQRTIRLLSSTNMLAKKPLMRSLTSDVLEAYITGLEKLSRDKNSNESSDDGKSSRGQNRGLSVLEHSAFVTDSALISFELSSHAGFTTEQRSRLLSLLLELVQRDETRGKQRARLSEIVARGEVLFV</sequence>
<name>A0A0S4JBZ1_BODSA</name>
<reference evidence="2" key="1">
    <citation type="submission" date="2015-09" db="EMBL/GenBank/DDBJ databases">
        <authorList>
            <consortium name="Pathogen Informatics"/>
        </authorList>
    </citation>
    <scope>NUCLEOTIDE SEQUENCE [LARGE SCALE GENOMIC DNA]</scope>
    <source>
        <strain evidence="2">Lake Konstanz</strain>
    </source>
</reference>
<accession>A0A0S4JBZ1</accession>
<gene>
    <name evidence="1" type="ORF">BSAL_92825</name>
</gene>
<keyword evidence="2" id="KW-1185">Reference proteome</keyword>
<organism evidence="1 2">
    <name type="scientific">Bodo saltans</name>
    <name type="common">Flagellated protozoan</name>
    <dbReference type="NCBI Taxonomy" id="75058"/>
    <lineage>
        <taxon>Eukaryota</taxon>
        <taxon>Discoba</taxon>
        <taxon>Euglenozoa</taxon>
        <taxon>Kinetoplastea</taxon>
        <taxon>Metakinetoplastina</taxon>
        <taxon>Eubodonida</taxon>
        <taxon>Bodonidae</taxon>
        <taxon>Bodo</taxon>
    </lineage>
</organism>